<reference evidence="1" key="1">
    <citation type="submission" date="2010-03" db="EMBL/GenBank/DDBJ databases">
        <title>Annotation of Blastomyces dermatitidis strain ATCC 18188.</title>
        <authorList>
            <consortium name="The Broad Institute Genome Sequencing Platform"/>
            <consortium name="Broad Institute Genome Sequencing Center for Infectious Disease."/>
            <person name="Cuomo C."/>
            <person name="Klein B."/>
            <person name="Sullivan T."/>
            <person name="Heitman J."/>
            <person name="Young S."/>
            <person name="Zeng Q."/>
            <person name="Gargeya S."/>
            <person name="Alvarado L."/>
            <person name="Berlin A.M."/>
            <person name="Chapman S.B."/>
            <person name="Chen Z."/>
            <person name="Freedman E."/>
            <person name="Gellesch M."/>
            <person name="Goldberg J."/>
            <person name="Griggs A."/>
            <person name="Gujja S."/>
            <person name="Heilman E."/>
            <person name="Heiman D."/>
            <person name="Howarth C."/>
            <person name="Mehta T."/>
            <person name="Neiman D."/>
            <person name="Pearson M."/>
            <person name="Roberts A."/>
            <person name="Saif S."/>
            <person name="Shea T."/>
            <person name="Shenoy N."/>
            <person name="Sisk P."/>
            <person name="Stolte C."/>
            <person name="Sykes S."/>
            <person name="White J."/>
            <person name="Yandava C."/>
            <person name="Haas B."/>
            <person name="Nusbaum C."/>
            <person name="Birren B."/>
        </authorList>
    </citation>
    <scope>NUCLEOTIDE SEQUENCE [LARGE SCALE GENOMIC DNA]</scope>
    <source>
        <strain evidence="1">ATCC 18188</strain>
    </source>
</reference>
<name>F2TL42_AJEDA</name>
<accession>F2TL42</accession>
<dbReference type="EMBL" id="GG749459">
    <property type="protein sequence ID" value="EGE83955.2"/>
    <property type="molecule type" value="Genomic_DNA"/>
</dbReference>
<organism evidence="1">
    <name type="scientific">Ajellomyces dermatitidis (strain ATCC 18188 / CBS 674.68)</name>
    <name type="common">Blastomyces dermatitidis</name>
    <dbReference type="NCBI Taxonomy" id="653446"/>
    <lineage>
        <taxon>Eukaryota</taxon>
        <taxon>Fungi</taxon>
        <taxon>Dikarya</taxon>
        <taxon>Ascomycota</taxon>
        <taxon>Pezizomycotina</taxon>
        <taxon>Eurotiomycetes</taxon>
        <taxon>Eurotiomycetidae</taxon>
        <taxon>Onygenales</taxon>
        <taxon>Ajellomycetaceae</taxon>
        <taxon>Blastomyces</taxon>
    </lineage>
</organism>
<dbReference type="AlphaFoldDB" id="F2TL42"/>
<dbReference type="HOGENOM" id="CLU_2170375_0_0_1"/>
<proteinExistence type="predicted"/>
<sequence>MNQQRTKKGEVGLEEVVVIVANIVHVCAVQILARSPACRCITLCTDAAKGHSCLGKSLIVPLDNNESTRHVHSTESPQFDSSSLLEDGWISNLPWGRVCIIILFKKGTYIAVPI</sequence>
<evidence type="ECO:0000313" key="1">
    <source>
        <dbReference type="EMBL" id="EGE83955.2"/>
    </source>
</evidence>
<dbReference type="Proteomes" id="UP000007802">
    <property type="component" value="Unassembled WGS sequence"/>
</dbReference>
<gene>
    <name evidence="1" type="ORF">BDDG_06900</name>
</gene>
<protein>
    <submittedName>
        <fullName evidence="1">Uncharacterized protein</fullName>
    </submittedName>
</protein>